<gene>
    <name evidence="1" type="ORF">POCTA_138.1.T0830175</name>
    <name evidence="2" type="ORF">POCTA_138.1.T0830177</name>
</gene>
<sequence>MIDMTGQKQLISIVMEFSQFFSINKTFTHILRLNCNIIQVIIL</sequence>
<organism evidence="1 3">
    <name type="scientific">Paramecium octaurelia</name>
    <dbReference type="NCBI Taxonomy" id="43137"/>
    <lineage>
        <taxon>Eukaryota</taxon>
        <taxon>Sar</taxon>
        <taxon>Alveolata</taxon>
        <taxon>Ciliophora</taxon>
        <taxon>Intramacronucleata</taxon>
        <taxon>Oligohymenophorea</taxon>
        <taxon>Peniculida</taxon>
        <taxon>Parameciidae</taxon>
        <taxon>Paramecium</taxon>
    </lineage>
</organism>
<comment type="caution">
    <text evidence="1">The sequence shown here is derived from an EMBL/GenBank/DDBJ whole genome shotgun (WGS) entry which is preliminary data.</text>
</comment>
<accession>A0A8S1W715</accession>
<name>A0A8S1W715_PAROT</name>
<keyword evidence="3" id="KW-1185">Reference proteome</keyword>
<evidence type="ECO:0000313" key="1">
    <source>
        <dbReference type="EMBL" id="CAD8184597.1"/>
    </source>
</evidence>
<dbReference type="AlphaFoldDB" id="A0A8S1W715"/>
<evidence type="ECO:0000313" key="2">
    <source>
        <dbReference type="EMBL" id="CAD8184601.1"/>
    </source>
</evidence>
<proteinExistence type="predicted"/>
<evidence type="ECO:0000313" key="3">
    <source>
        <dbReference type="Proteomes" id="UP000683925"/>
    </source>
</evidence>
<protein>
    <submittedName>
        <fullName evidence="1">Uncharacterized protein</fullName>
    </submittedName>
</protein>
<dbReference type="EMBL" id="CAJJDP010000082">
    <property type="protein sequence ID" value="CAD8184597.1"/>
    <property type="molecule type" value="Genomic_DNA"/>
</dbReference>
<reference evidence="1" key="1">
    <citation type="submission" date="2021-01" db="EMBL/GenBank/DDBJ databases">
        <authorList>
            <consortium name="Genoscope - CEA"/>
            <person name="William W."/>
        </authorList>
    </citation>
    <scope>NUCLEOTIDE SEQUENCE</scope>
</reference>
<dbReference type="EMBL" id="CAJJDP010000082">
    <property type="protein sequence ID" value="CAD8184601.1"/>
    <property type="molecule type" value="Genomic_DNA"/>
</dbReference>
<dbReference type="Proteomes" id="UP000683925">
    <property type="component" value="Unassembled WGS sequence"/>
</dbReference>